<dbReference type="InterPro" id="IPR027417">
    <property type="entry name" value="P-loop_NTPase"/>
</dbReference>
<accession>A0ABR1IV11</accession>
<feature type="domain" description="ABC transmembrane type-1" evidence="10">
    <location>
        <begin position="1"/>
        <end position="159"/>
    </location>
</feature>
<organism evidence="11 12">
    <name type="scientific">Marasmiellus scandens</name>
    <dbReference type="NCBI Taxonomy" id="2682957"/>
    <lineage>
        <taxon>Eukaryota</taxon>
        <taxon>Fungi</taxon>
        <taxon>Dikarya</taxon>
        <taxon>Basidiomycota</taxon>
        <taxon>Agaricomycotina</taxon>
        <taxon>Agaricomycetes</taxon>
        <taxon>Agaricomycetidae</taxon>
        <taxon>Agaricales</taxon>
        <taxon>Marasmiineae</taxon>
        <taxon>Omphalotaceae</taxon>
        <taxon>Marasmiellus</taxon>
    </lineage>
</organism>
<dbReference type="InterPro" id="IPR050173">
    <property type="entry name" value="ABC_transporter_C-like"/>
</dbReference>
<dbReference type="SMART" id="SM00382">
    <property type="entry name" value="AAA"/>
    <property type="match status" value="1"/>
</dbReference>
<dbReference type="Pfam" id="PF00005">
    <property type="entry name" value="ABC_tran"/>
    <property type="match status" value="1"/>
</dbReference>
<dbReference type="SUPFAM" id="SSF90123">
    <property type="entry name" value="ABC transporter transmembrane region"/>
    <property type="match status" value="1"/>
</dbReference>
<dbReference type="Pfam" id="PF00664">
    <property type="entry name" value="ABC_membrane"/>
    <property type="match status" value="1"/>
</dbReference>
<keyword evidence="2" id="KW-0813">Transport</keyword>
<keyword evidence="12" id="KW-1185">Reference proteome</keyword>
<gene>
    <name evidence="11" type="ORF">VKT23_017344</name>
</gene>
<keyword evidence="4" id="KW-0547">Nucleotide-binding</keyword>
<evidence type="ECO:0000256" key="8">
    <source>
        <dbReference type="SAM" id="Phobius"/>
    </source>
</evidence>
<dbReference type="InterPro" id="IPR003593">
    <property type="entry name" value="AAA+_ATPase"/>
</dbReference>
<evidence type="ECO:0000313" key="11">
    <source>
        <dbReference type="EMBL" id="KAK7439769.1"/>
    </source>
</evidence>
<evidence type="ECO:0000256" key="3">
    <source>
        <dbReference type="ARBA" id="ARBA00022692"/>
    </source>
</evidence>
<dbReference type="PROSITE" id="PS50893">
    <property type="entry name" value="ABC_TRANSPORTER_2"/>
    <property type="match status" value="1"/>
</dbReference>
<evidence type="ECO:0000313" key="12">
    <source>
        <dbReference type="Proteomes" id="UP001498398"/>
    </source>
</evidence>
<evidence type="ECO:0000256" key="2">
    <source>
        <dbReference type="ARBA" id="ARBA00022448"/>
    </source>
</evidence>
<protein>
    <recommendedName>
        <fullName evidence="13">P-loop containing nucleoside triphosphate hydrolase protein</fullName>
    </recommendedName>
</protein>
<dbReference type="PANTHER" id="PTHR24223">
    <property type="entry name" value="ATP-BINDING CASSETTE SUB-FAMILY C"/>
    <property type="match status" value="1"/>
</dbReference>
<dbReference type="SUPFAM" id="SSF52540">
    <property type="entry name" value="P-loop containing nucleoside triphosphate hydrolases"/>
    <property type="match status" value="1"/>
</dbReference>
<evidence type="ECO:0000259" key="9">
    <source>
        <dbReference type="PROSITE" id="PS50893"/>
    </source>
</evidence>
<keyword evidence="7 8" id="KW-0472">Membrane</keyword>
<name>A0ABR1IV11_9AGAR</name>
<dbReference type="InterPro" id="IPR003439">
    <property type="entry name" value="ABC_transporter-like_ATP-bd"/>
</dbReference>
<evidence type="ECO:0000256" key="1">
    <source>
        <dbReference type="ARBA" id="ARBA00004370"/>
    </source>
</evidence>
<evidence type="ECO:0000259" key="10">
    <source>
        <dbReference type="PROSITE" id="PS50929"/>
    </source>
</evidence>
<dbReference type="PANTHER" id="PTHR24223:SF356">
    <property type="entry name" value="ATP-BINDING CASSETTE TRANSPORTER ABC4"/>
    <property type="match status" value="1"/>
</dbReference>
<evidence type="ECO:0000256" key="6">
    <source>
        <dbReference type="ARBA" id="ARBA00022989"/>
    </source>
</evidence>
<sequence>MTFSLVLKLGAVVLFTPIFLIPGVIALAIGFWLGSMYLKAQMSVRREMSNKKAPVLGHLGSAIHGLVSIRAYGVQSNFKAQLQEYIDQYSRAARVFYNLQRWIAFRLPLISGSFVSLLAAYLLYVSKQSASTTGFSLNMAISFTEMIFMWMLVISNLEAQSNSLERIDHYLKINHEPAPTEGGCPPAYWPSSGDLRVENLSARYSPDGPEVLHNISFHVKSGERIGVVGHSGSGKSTLALSILRCIHNTGDVIYDGLSTSTVNLDSLRANITIIPQMPELISGTLRQNLDPFSEHDDFTLNNALRSAGLSALQEHVKDEDKITLDTAVSGGGNNFSLGQRQIIALARAIIRNSKLLLLDEATSAIDYKTDSIIQNSLRTELGGGVTLITIAHRLQTIMDADRIMVLDAGNIVEFDTPKELLKNKTGLLYALVEESHDKDTLKAMAGL</sequence>
<dbReference type="InterPro" id="IPR036640">
    <property type="entry name" value="ABC1_TM_sf"/>
</dbReference>
<reference evidence="11 12" key="1">
    <citation type="submission" date="2024-01" db="EMBL/GenBank/DDBJ databases">
        <title>A draft genome for the cacao thread blight pathogen Marasmiellus scandens.</title>
        <authorList>
            <person name="Baruah I.K."/>
            <person name="Leung J."/>
            <person name="Bukari Y."/>
            <person name="Amoako-Attah I."/>
            <person name="Meinhardt L.W."/>
            <person name="Bailey B.A."/>
            <person name="Cohen S.P."/>
        </authorList>
    </citation>
    <scope>NUCLEOTIDE SEQUENCE [LARGE SCALE GENOMIC DNA]</scope>
    <source>
        <strain evidence="11 12">GH-19</strain>
    </source>
</reference>
<evidence type="ECO:0000256" key="7">
    <source>
        <dbReference type="ARBA" id="ARBA00023136"/>
    </source>
</evidence>
<evidence type="ECO:0000256" key="5">
    <source>
        <dbReference type="ARBA" id="ARBA00022840"/>
    </source>
</evidence>
<keyword evidence="3 8" id="KW-0812">Transmembrane</keyword>
<feature type="domain" description="ABC transporter" evidence="9">
    <location>
        <begin position="195"/>
        <end position="433"/>
    </location>
</feature>
<keyword evidence="5" id="KW-0067">ATP-binding</keyword>
<dbReference type="CDD" id="cd18604">
    <property type="entry name" value="ABC_6TM_VMR1_D2_like"/>
    <property type="match status" value="1"/>
</dbReference>
<dbReference type="Proteomes" id="UP001498398">
    <property type="component" value="Unassembled WGS sequence"/>
</dbReference>
<feature type="transmembrane region" description="Helical" evidence="8">
    <location>
        <begin position="12"/>
        <end position="34"/>
    </location>
</feature>
<comment type="subcellular location">
    <subcellularLocation>
        <location evidence="1">Membrane</location>
    </subcellularLocation>
</comment>
<feature type="transmembrane region" description="Helical" evidence="8">
    <location>
        <begin position="135"/>
        <end position="153"/>
    </location>
</feature>
<evidence type="ECO:0000256" key="4">
    <source>
        <dbReference type="ARBA" id="ARBA00022741"/>
    </source>
</evidence>
<dbReference type="Gene3D" id="1.20.1560.10">
    <property type="entry name" value="ABC transporter type 1, transmembrane domain"/>
    <property type="match status" value="1"/>
</dbReference>
<dbReference type="CDD" id="cd03244">
    <property type="entry name" value="ABCC_MRP_domain2"/>
    <property type="match status" value="1"/>
</dbReference>
<feature type="transmembrane region" description="Helical" evidence="8">
    <location>
        <begin position="55"/>
        <end position="73"/>
    </location>
</feature>
<dbReference type="InterPro" id="IPR011527">
    <property type="entry name" value="ABC1_TM_dom"/>
</dbReference>
<comment type="caution">
    <text evidence="11">The sequence shown here is derived from an EMBL/GenBank/DDBJ whole genome shotgun (WGS) entry which is preliminary data.</text>
</comment>
<evidence type="ECO:0008006" key="13">
    <source>
        <dbReference type="Google" id="ProtNLM"/>
    </source>
</evidence>
<feature type="transmembrane region" description="Helical" evidence="8">
    <location>
        <begin position="103"/>
        <end position="123"/>
    </location>
</feature>
<dbReference type="EMBL" id="JBANRG010000071">
    <property type="protein sequence ID" value="KAK7439769.1"/>
    <property type="molecule type" value="Genomic_DNA"/>
</dbReference>
<proteinExistence type="predicted"/>
<dbReference type="Gene3D" id="3.40.50.300">
    <property type="entry name" value="P-loop containing nucleotide triphosphate hydrolases"/>
    <property type="match status" value="1"/>
</dbReference>
<dbReference type="PROSITE" id="PS50929">
    <property type="entry name" value="ABC_TM1F"/>
    <property type="match status" value="1"/>
</dbReference>
<keyword evidence="6 8" id="KW-1133">Transmembrane helix</keyword>